<dbReference type="AlphaFoldDB" id="A0A1Y1Y6M1"/>
<dbReference type="OrthoDB" id="3799082at2759"/>
<evidence type="ECO:0000313" key="2">
    <source>
        <dbReference type="Proteomes" id="UP000193144"/>
    </source>
</evidence>
<dbReference type="InterPro" id="IPR011990">
    <property type="entry name" value="TPR-like_helical_dom_sf"/>
</dbReference>
<protein>
    <recommendedName>
        <fullName evidence="3">MalT-like TPR region domain-containing protein</fullName>
    </recommendedName>
</protein>
<name>A0A1Y1Y6M1_9PLEO</name>
<reference evidence="1 2" key="1">
    <citation type="submission" date="2016-07" db="EMBL/GenBank/DDBJ databases">
        <title>Pervasive Adenine N6-methylation of Active Genes in Fungi.</title>
        <authorList>
            <consortium name="DOE Joint Genome Institute"/>
            <person name="Mondo S.J."/>
            <person name="Dannebaum R.O."/>
            <person name="Kuo R.C."/>
            <person name="Labutti K."/>
            <person name="Haridas S."/>
            <person name="Kuo A."/>
            <person name="Salamov A."/>
            <person name="Ahrendt S.R."/>
            <person name="Lipzen A."/>
            <person name="Sullivan W."/>
            <person name="Andreopoulos W.B."/>
            <person name="Clum A."/>
            <person name="Lindquist E."/>
            <person name="Daum C."/>
            <person name="Ramamoorthy G.K."/>
            <person name="Gryganskyi A."/>
            <person name="Culley D."/>
            <person name="Magnuson J.K."/>
            <person name="James T.Y."/>
            <person name="O'Malley M.A."/>
            <person name="Stajich J.E."/>
            <person name="Spatafora J.W."/>
            <person name="Visel A."/>
            <person name="Grigoriev I.V."/>
        </authorList>
    </citation>
    <scope>NUCLEOTIDE SEQUENCE [LARGE SCALE GENOMIC DNA]</scope>
    <source>
        <strain evidence="1 2">CBS 115471</strain>
    </source>
</reference>
<evidence type="ECO:0000313" key="1">
    <source>
        <dbReference type="EMBL" id="ORX93670.1"/>
    </source>
</evidence>
<dbReference type="Gene3D" id="1.25.40.10">
    <property type="entry name" value="Tetratricopeptide repeat domain"/>
    <property type="match status" value="1"/>
</dbReference>
<dbReference type="EMBL" id="MCFA01000332">
    <property type="protein sequence ID" value="ORX93670.1"/>
    <property type="molecule type" value="Genomic_DNA"/>
</dbReference>
<proteinExistence type="predicted"/>
<dbReference type="SUPFAM" id="SSF48452">
    <property type="entry name" value="TPR-like"/>
    <property type="match status" value="1"/>
</dbReference>
<accession>A0A1Y1Y6M1</accession>
<gene>
    <name evidence="1" type="ORF">BCR34DRAFT_580375</name>
</gene>
<organism evidence="1 2">
    <name type="scientific">Clohesyomyces aquaticus</name>
    <dbReference type="NCBI Taxonomy" id="1231657"/>
    <lineage>
        <taxon>Eukaryota</taxon>
        <taxon>Fungi</taxon>
        <taxon>Dikarya</taxon>
        <taxon>Ascomycota</taxon>
        <taxon>Pezizomycotina</taxon>
        <taxon>Dothideomycetes</taxon>
        <taxon>Pleosporomycetidae</taxon>
        <taxon>Pleosporales</taxon>
        <taxon>Lindgomycetaceae</taxon>
        <taxon>Clohesyomyces</taxon>
    </lineage>
</organism>
<keyword evidence="2" id="KW-1185">Reference proteome</keyword>
<dbReference type="Proteomes" id="UP000193144">
    <property type="component" value="Unassembled WGS sequence"/>
</dbReference>
<comment type="caution">
    <text evidence="1">The sequence shown here is derived from an EMBL/GenBank/DDBJ whole genome shotgun (WGS) entry which is preliminary data.</text>
</comment>
<sequence>MNESTKPENETRRLKHLRHFNLGNVYTWMGQHEEAMEQIILAQQMVREVFGARTHWDVIGDYKLETVYFEQANWKSAREALDHALPAFMNIGHIHPSTSATLLGLACVDMEEGKVDDAITGLKKTLKMCHHAKEITAI</sequence>
<evidence type="ECO:0008006" key="3">
    <source>
        <dbReference type="Google" id="ProtNLM"/>
    </source>
</evidence>
<dbReference type="Pfam" id="PF13424">
    <property type="entry name" value="TPR_12"/>
    <property type="match status" value="1"/>
</dbReference>